<dbReference type="PANTHER" id="PTHR10366">
    <property type="entry name" value="NAD DEPENDENT EPIMERASE/DEHYDRATASE"/>
    <property type="match status" value="1"/>
</dbReference>
<dbReference type="PANTHER" id="PTHR10366:SF564">
    <property type="entry name" value="STEROL-4-ALPHA-CARBOXYLATE 3-DEHYDROGENASE, DECARBOXYLATING"/>
    <property type="match status" value="1"/>
</dbReference>
<organism evidence="4 5">
    <name type="scientific">Ampelomyces quisqualis</name>
    <name type="common">Powdery mildew agent</name>
    <dbReference type="NCBI Taxonomy" id="50730"/>
    <lineage>
        <taxon>Eukaryota</taxon>
        <taxon>Fungi</taxon>
        <taxon>Dikarya</taxon>
        <taxon>Ascomycota</taxon>
        <taxon>Pezizomycotina</taxon>
        <taxon>Dothideomycetes</taxon>
        <taxon>Pleosporomycetidae</taxon>
        <taxon>Pleosporales</taxon>
        <taxon>Pleosporineae</taxon>
        <taxon>Phaeosphaeriaceae</taxon>
        <taxon>Ampelomyces</taxon>
    </lineage>
</organism>
<dbReference type="InterPro" id="IPR050425">
    <property type="entry name" value="NAD(P)_dehydrat-like"/>
</dbReference>
<evidence type="ECO:0000313" key="5">
    <source>
        <dbReference type="Proteomes" id="UP000800096"/>
    </source>
</evidence>
<dbReference type="Pfam" id="PF01370">
    <property type="entry name" value="Epimerase"/>
    <property type="match status" value="1"/>
</dbReference>
<proteinExistence type="inferred from homology"/>
<dbReference type="AlphaFoldDB" id="A0A6A5QYD5"/>
<dbReference type="InterPro" id="IPR036291">
    <property type="entry name" value="NAD(P)-bd_dom_sf"/>
</dbReference>
<dbReference type="Gene3D" id="3.40.50.720">
    <property type="entry name" value="NAD(P)-binding Rossmann-like Domain"/>
    <property type="match status" value="1"/>
</dbReference>
<dbReference type="SUPFAM" id="SSF51735">
    <property type="entry name" value="NAD(P)-binding Rossmann-fold domains"/>
    <property type="match status" value="1"/>
</dbReference>
<keyword evidence="1" id="KW-0560">Oxidoreductase</keyword>
<accession>A0A6A5QYD5</accession>
<dbReference type="EMBL" id="ML979132">
    <property type="protein sequence ID" value="KAF1920299.1"/>
    <property type="molecule type" value="Genomic_DNA"/>
</dbReference>
<gene>
    <name evidence="4" type="ORF">BDU57DRAFT_440157</name>
</gene>
<dbReference type="OrthoDB" id="2735536at2759"/>
<reference evidence="4" key="1">
    <citation type="journal article" date="2020" name="Stud. Mycol.">
        <title>101 Dothideomycetes genomes: a test case for predicting lifestyles and emergence of pathogens.</title>
        <authorList>
            <person name="Haridas S."/>
            <person name="Albert R."/>
            <person name="Binder M."/>
            <person name="Bloem J."/>
            <person name="Labutti K."/>
            <person name="Salamov A."/>
            <person name="Andreopoulos B."/>
            <person name="Baker S."/>
            <person name="Barry K."/>
            <person name="Bills G."/>
            <person name="Bluhm B."/>
            <person name="Cannon C."/>
            <person name="Castanera R."/>
            <person name="Culley D."/>
            <person name="Daum C."/>
            <person name="Ezra D."/>
            <person name="Gonzalez J."/>
            <person name="Henrissat B."/>
            <person name="Kuo A."/>
            <person name="Liang C."/>
            <person name="Lipzen A."/>
            <person name="Lutzoni F."/>
            <person name="Magnuson J."/>
            <person name="Mondo S."/>
            <person name="Nolan M."/>
            <person name="Ohm R."/>
            <person name="Pangilinan J."/>
            <person name="Park H.-J."/>
            <person name="Ramirez L."/>
            <person name="Alfaro M."/>
            <person name="Sun H."/>
            <person name="Tritt A."/>
            <person name="Yoshinaga Y."/>
            <person name="Zwiers L.-H."/>
            <person name="Turgeon B."/>
            <person name="Goodwin S."/>
            <person name="Spatafora J."/>
            <person name="Crous P."/>
            <person name="Grigoriev I."/>
        </authorList>
    </citation>
    <scope>NUCLEOTIDE SEQUENCE</scope>
    <source>
        <strain evidence="4">HMLAC05119</strain>
    </source>
</reference>
<name>A0A6A5QYD5_AMPQU</name>
<evidence type="ECO:0000259" key="3">
    <source>
        <dbReference type="Pfam" id="PF01370"/>
    </source>
</evidence>
<dbReference type="GO" id="GO:0016616">
    <property type="term" value="F:oxidoreductase activity, acting on the CH-OH group of donors, NAD or NADP as acceptor"/>
    <property type="evidence" value="ECO:0007669"/>
    <property type="project" value="TreeGrafter"/>
</dbReference>
<dbReference type="InterPro" id="IPR001509">
    <property type="entry name" value="Epimerase_deHydtase"/>
</dbReference>
<evidence type="ECO:0000313" key="4">
    <source>
        <dbReference type="EMBL" id="KAF1920299.1"/>
    </source>
</evidence>
<sequence>MAKGLILISGVNGYIAAVAAKYFLDRGHSVRGTVRKASSAQALIDGPLKSYAESGKFTVEEVPDITVEGAFDQAVKGVTAIAHLASPVSMTFTDPAPILHAAINGTKTILNSAHQFAGPQLKSVVVMSSIASTRPVTEPPYTISENDWNDFAEKLCEEHGTATPGPVIYSASKAAAERAFWKFQEDKKPSWSMASVNPVFVIGPSVIPPATPQQVAGTTLPIYSVFSGSTEPFPPSQIPQVVDVRDVAELILYAIEHPDKTNGERYIASSGVSNAQAFRDILREEFSDEVSRKRIAEGEKGKGYSADYQEVEDKETAYVVDSRKARKVLERGEWISLKKSVVDTARGFVGLV</sequence>
<comment type="similarity">
    <text evidence="2">Belongs to the NAD(P)-dependent epimerase/dehydratase family. Dihydroflavonol-4-reductase subfamily.</text>
</comment>
<evidence type="ECO:0000256" key="1">
    <source>
        <dbReference type="ARBA" id="ARBA00023002"/>
    </source>
</evidence>
<keyword evidence="5" id="KW-1185">Reference proteome</keyword>
<evidence type="ECO:0000256" key="2">
    <source>
        <dbReference type="ARBA" id="ARBA00023445"/>
    </source>
</evidence>
<dbReference type="Proteomes" id="UP000800096">
    <property type="component" value="Unassembled WGS sequence"/>
</dbReference>
<protein>
    <recommendedName>
        <fullName evidence="3">NAD-dependent epimerase/dehydratase domain-containing protein</fullName>
    </recommendedName>
</protein>
<feature type="domain" description="NAD-dependent epimerase/dehydratase" evidence="3">
    <location>
        <begin position="6"/>
        <end position="266"/>
    </location>
</feature>